<keyword evidence="4" id="KW-0804">Transcription</keyword>
<proteinExistence type="predicted"/>
<dbReference type="PANTHER" id="PTHR46796">
    <property type="entry name" value="HTH-TYPE TRANSCRIPTIONAL ACTIVATOR RHAS-RELATED"/>
    <property type="match status" value="1"/>
</dbReference>
<evidence type="ECO:0000259" key="5">
    <source>
        <dbReference type="PROSITE" id="PS01124"/>
    </source>
</evidence>
<keyword evidence="3" id="KW-0010">Activator</keyword>
<evidence type="ECO:0000256" key="3">
    <source>
        <dbReference type="ARBA" id="ARBA00023159"/>
    </source>
</evidence>
<evidence type="ECO:0000256" key="4">
    <source>
        <dbReference type="ARBA" id="ARBA00023163"/>
    </source>
</evidence>
<evidence type="ECO:0000313" key="6">
    <source>
        <dbReference type="EMBL" id="OAE38430.1"/>
    </source>
</evidence>
<dbReference type="InterPro" id="IPR020449">
    <property type="entry name" value="Tscrpt_reg_AraC-type_HTH"/>
</dbReference>
<accession>A0A176WZ42</accession>
<dbReference type="InterPro" id="IPR009057">
    <property type="entry name" value="Homeodomain-like_sf"/>
</dbReference>
<keyword evidence="2" id="KW-0238">DNA-binding</keyword>
<dbReference type="SMART" id="SM00342">
    <property type="entry name" value="HTH_ARAC"/>
    <property type="match status" value="1"/>
</dbReference>
<dbReference type="PRINTS" id="PR00032">
    <property type="entry name" value="HTHARAC"/>
</dbReference>
<dbReference type="SUPFAM" id="SSF51215">
    <property type="entry name" value="Regulatory protein AraC"/>
    <property type="match status" value="1"/>
</dbReference>
<dbReference type="GO" id="GO:0003700">
    <property type="term" value="F:DNA-binding transcription factor activity"/>
    <property type="evidence" value="ECO:0007669"/>
    <property type="project" value="InterPro"/>
</dbReference>
<dbReference type="PROSITE" id="PS01124">
    <property type="entry name" value="HTH_ARAC_FAMILY_2"/>
    <property type="match status" value="1"/>
</dbReference>
<dbReference type="InterPro" id="IPR003313">
    <property type="entry name" value="AraC-bd"/>
</dbReference>
<dbReference type="RefSeq" id="WP_063951061.1">
    <property type="nucleotide sequence ID" value="NZ_LXPS01000038.1"/>
</dbReference>
<sequence>MHHVSQEQALDFMPVATTETTRFWRDRRFGGMECLSATFLTHEYSPHAHDTFSIGAIESGSQISTIQGTTEQTGPGNLYLINPDEIHDGAPGGGGYRYRMIYPDIELLRDIIEDVTGRTFHGTPSFPKFLPYDPHMAAAFQMAHRRLEAITGALEADEGMFSVLAAVFGRHGSAVILPVETREKTAVYTARDYLSDNYETDIGLEELAAIAGLSRAHLIRAFRKEFHITPHAFLTDVRIRRARRLLRAGEMPAEVAAMCGFADQAHFTRHFKARTGVTPGQFRMG</sequence>
<comment type="caution">
    <text evidence="6">The sequence shown here is derived from an EMBL/GenBank/DDBJ whole genome shotgun (WGS) entry which is preliminary data.</text>
</comment>
<dbReference type="AlphaFoldDB" id="A0A176WZ42"/>
<organism evidence="6 7">
    <name type="scientific">Agrobacterium tumefaciens</name>
    <dbReference type="NCBI Taxonomy" id="358"/>
    <lineage>
        <taxon>Bacteria</taxon>
        <taxon>Pseudomonadati</taxon>
        <taxon>Pseudomonadota</taxon>
        <taxon>Alphaproteobacteria</taxon>
        <taxon>Hyphomicrobiales</taxon>
        <taxon>Rhizobiaceae</taxon>
        <taxon>Rhizobium/Agrobacterium group</taxon>
        <taxon>Agrobacterium</taxon>
        <taxon>Agrobacterium tumefaciens complex</taxon>
    </lineage>
</organism>
<protein>
    <submittedName>
        <fullName evidence="6">AraC family transcriptional regulator</fullName>
    </submittedName>
</protein>
<dbReference type="Pfam" id="PF02311">
    <property type="entry name" value="AraC_binding"/>
    <property type="match status" value="1"/>
</dbReference>
<dbReference type="InterPro" id="IPR018060">
    <property type="entry name" value="HTH_AraC"/>
</dbReference>
<reference evidence="6 7" key="1">
    <citation type="submission" date="2016-05" db="EMBL/GenBank/DDBJ databases">
        <authorList>
            <person name="Lavstsen T."/>
            <person name="Jespersen J.S."/>
        </authorList>
    </citation>
    <scope>NUCLEOTIDE SEQUENCE [LARGE SCALE GENOMIC DNA]</scope>
    <source>
        <strain evidence="6 7">KCJ1736</strain>
    </source>
</reference>
<dbReference type="Pfam" id="PF12833">
    <property type="entry name" value="HTH_18"/>
    <property type="match status" value="1"/>
</dbReference>
<name>A0A176WZ42_AGRTU</name>
<dbReference type="SUPFAM" id="SSF46689">
    <property type="entry name" value="Homeodomain-like"/>
    <property type="match status" value="2"/>
</dbReference>
<dbReference type="Gene3D" id="1.10.10.60">
    <property type="entry name" value="Homeodomain-like"/>
    <property type="match status" value="2"/>
</dbReference>
<dbReference type="PANTHER" id="PTHR46796:SF2">
    <property type="entry name" value="TRANSCRIPTIONAL REGULATORY PROTEIN"/>
    <property type="match status" value="1"/>
</dbReference>
<dbReference type="InterPro" id="IPR050204">
    <property type="entry name" value="AraC_XylS_family_regulators"/>
</dbReference>
<dbReference type="GO" id="GO:0043565">
    <property type="term" value="F:sequence-specific DNA binding"/>
    <property type="evidence" value="ECO:0007669"/>
    <property type="project" value="InterPro"/>
</dbReference>
<evidence type="ECO:0000256" key="1">
    <source>
        <dbReference type="ARBA" id="ARBA00023015"/>
    </source>
</evidence>
<feature type="domain" description="HTH araC/xylS-type" evidence="5">
    <location>
        <begin position="188"/>
        <end position="285"/>
    </location>
</feature>
<dbReference type="InterPro" id="IPR037923">
    <property type="entry name" value="HTH-like"/>
</dbReference>
<dbReference type="EMBL" id="LXPS01000038">
    <property type="protein sequence ID" value="OAE38430.1"/>
    <property type="molecule type" value="Genomic_DNA"/>
</dbReference>
<evidence type="ECO:0000313" key="7">
    <source>
        <dbReference type="Proteomes" id="UP000077098"/>
    </source>
</evidence>
<evidence type="ECO:0000256" key="2">
    <source>
        <dbReference type="ARBA" id="ARBA00023125"/>
    </source>
</evidence>
<keyword evidence="1" id="KW-0805">Transcription regulation</keyword>
<gene>
    <name evidence="6" type="ORF">A7J57_18350</name>
</gene>
<dbReference type="Proteomes" id="UP000077098">
    <property type="component" value="Unassembled WGS sequence"/>
</dbReference>